<keyword evidence="12 16" id="KW-0830">Ubiquinone</keyword>
<reference evidence="19" key="1">
    <citation type="submission" date="2021-06" db="EMBL/GenBank/DDBJ databases">
        <authorList>
            <person name="Li Q."/>
        </authorList>
    </citation>
    <scope>NUCLEOTIDE SEQUENCE</scope>
</reference>
<dbReference type="GO" id="GO:0003954">
    <property type="term" value="F:NADH dehydrogenase activity"/>
    <property type="evidence" value="ECO:0007669"/>
    <property type="project" value="TreeGrafter"/>
</dbReference>
<feature type="domain" description="NADH:ubiquinone oxidoreductase chain 4 N-terminal" evidence="18">
    <location>
        <begin position="2"/>
        <end position="106"/>
    </location>
</feature>
<accession>A0A8K1K6A2</accession>
<feature type="transmembrane region" description="Helical" evidence="16">
    <location>
        <begin position="146"/>
        <end position="167"/>
    </location>
</feature>
<dbReference type="GO" id="GO:0008137">
    <property type="term" value="F:NADH dehydrogenase (ubiquinone) activity"/>
    <property type="evidence" value="ECO:0007669"/>
    <property type="project" value="UniProtKB-UniRule"/>
</dbReference>
<evidence type="ECO:0000256" key="2">
    <source>
        <dbReference type="ARBA" id="ARBA00009025"/>
    </source>
</evidence>
<protein>
    <recommendedName>
        <fullName evidence="4 16">NADH-ubiquinone oxidoreductase chain 4</fullName>
        <ecNumber evidence="3 16">7.1.1.2</ecNumber>
    </recommendedName>
</protein>
<feature type="domain" description="NADH:quinone oxidoreductase/Mrp antiporter transmembrane" evidence="17">
    <location>
        <begin position="109"/>
        <end position="396"/>
    </location>
</feature>
<comment type="catalytic activity">
    <reaction evidence="15 16">
        <text>a ubiquinone + NADH + 5 H(+)(in) = a ubiquinol + NAD(+) + 4 H(+)(out)</text>
        <dbReference type="Rhea" id="RHEA:29091"/>
        <dbReference type="Rhea" id="RHEA-COMP:9565"/>
        <dbReference type="Rhea" id="RHEA-COMP:9566"/>
        <dbReference type="ChEBI" id="CHEBI:15378"/>
        <dbReference type="ChEBI" id="CHEBI:16389"/>
        <dbReference type="ChEBI" id="CHEBI:17976"/>
        <dbReference type="ChEBI" id="CHEBI:57540"/>
        <dbReference type="ChEBI" id="CHEBI:57945"/>
        <dbReference type="EC" id="7.1.1.2"/>
    </reaction>
</comment>
<dbReference type="InterPro" id="IPR003918">
    <property type="entry name" value="NADH_UbQ_OxRdtase"/>
</dbReference>
<evidence type="ECO:0000256" key="1">
    <source>
        <dbReference type="ARBA" id="ARBA00004225"/>
    </source>
</evidence>
<dbReference type="EMBL" id="MZ442339">
    <property type="protein sequence ID" value="UDD74674.1"/>
    <property type="molecule type" value="Genomic_DNA"/>
</dbReference>
<dbReference type="PANTHER" id="PTHR43507">
    <property type="entry name" value="NADH-UBIQUINONE OXIDOREDUCTASE CHAIN 4"/>
    <property type="match status" value="1"/>
</dbReference>
<feature type="transmembrane region" description="Helical" evidence="16">
    <location>
        <begin position="387"/>
        <end position="408"/>
    </location>
</feature>
<evidence type="ECO:0000256" key="3">
    <source>
        <dbReference type="ARBA" id="ARBA00012944"/>
    </source>
</evidence>
<feature type="transmembrane region" description="Helical" evidence="16">
    <location>
        <begin position="301"/>
        <end position="324"/>
    </location>
</feature>
<evidence type="ECO:0000256" key="10">
    <source>
        <dbReference type="ARBA" id="ARBA00022989"/>
    </source>
</evidence>
<feature type="transmembrane region" description="Helical" evidence="16">
    <location>
        <begin position="251"/>
        <end position="272"/>
    </location>
</feature>
<comment type="similarity">
    <text evidence="2 16">Belongs to the complex I subunit 4 family.</text>
</comment>
<organism evidence="19">
    <name type="scientific">Histampica haimaensis</name>
    <dbReference type="NCBI Taxonomy" id="2839059"/>
    <lineage>
        <taxon>Eukaryota</taxon>
        <taxon>Metazoa</taxon>
        <taxon>Echinodermata</taxon>
        <taxon>Eleutherozoa</taxon>
        <taxon>Asterozoa</taxon>
        <taxon>Ophiuroidea</taxon>
        <taxon>Myophiuroidea</taxon>
        <taxon>Metophiurida</taxon>
        <taxon>Ophintegrida</taxon>
        <taxon>Amphilepidida</taxon>
        <taxon>Ophiurina</taxon>
        <taxon>Gnathophiurina</taxon>
        <taxon>Ophiactoidea</taxon>
        <taxon>Ophiactidae</taxon>
        <taxon>Histampica</taxon>
    </lineage>
</organism>
<evidence type="ECO:0000256" key="13">
    <source>
        <dbReference type="ARBA" id="ARBA00023128"/>
    </source>
</evidence>
<evidence type="ECO:0000256" key="15">
    <source>
        <dbReference type="ARBA" id="ARBA00049551"/>
    </source>
</evidence>
<keyword evidence="13 16" id="KW-0496">Mitochondrion</keyword>
<feature type="transmembrane region" description="Helical" evidence="16">
    <location>
        <begin position="91"/>
        <end position="109"/>
    </location>
</feature>
<dbReference type="Pfam" id="PF00361">
    <property type="entry name" value="Proton_antipo_M"/>
    <property type="match status" value="1"/>
</dbReference>
<keyword evidence="10 16" id="KW-1133">Transmembrane helix</keyword>
<evidence type="ECO:0000259" key="17">
    <source>
        <dbReference type="Pfam" id="PF00361"/>
    </source>
</evidence>
<evidence type="ECO:0000256" key="11">
    <source>
        <dbReference type="ARBA" id="ARBA00023027"/>
    </source>
</evidence>
<gene>
    <name evidence="19" type="primary">ND4</name>
</gene>
<dbReference type="GO" id="GO:0042773">
    <property type="term" value="P:ATP synthesis coupled electron transport"/>
    <property type="evidence" value="ECO:0007669"/>
    <property type="project" value="InterPro"/>
</dbReference>
<evidence type="ECO:0000256" key="5">
    <source>
        <dbReference type="ARBA" id="ARBA00022448"/>
    </source>
</evidence>
<keyword evidence="5 16" id="KW-0813">Transport</keyword>
<evidence type="ECO:0000256" key="8">
    <source>
        <dbReference type="ARBA" id="ARBA00022967"/>
    </source>
</evidence>
<comment type="function">
    <text evidence="16">Core subunit of the mitochondrial membrane respiratory chain NADH dehydrogenase (Complex I) which catalyzes electron transfer from NADH through the respiratory chain, using ubiquinone as an electron acceptor. Essential for the catalytic activity and assembly of complex I.</text>
</comment>
<dbReference type="PRINTS" id="PR01437">
    <property type="entry name" value="NUOXDRDTASE4"/>
</dbReference>
<evidence type="ECO:0000259" key="18">
    <source>
        <dbReference type="Pfam" id="PF01059"/>
    </source>
</evidence>
<dbReference type="AlphaFoldDB" id="A0A8K1K6A2"/>
<dbReference type="PANTHER" id="PTHR43507:SF20">
    <property type="entry name" value="NADH-UBIQUINONE OXIDOREDUCTASE CHAIN 4"/>
    <property type="match status" value="1"/>
</dbReference>
<feature type="transmembrane region" description="Helical" evidence="16">
    <location>
        <begin position="59"/>
        <end position="79"/>
    </location>
</feature>
<evidence type="ECO:0000313" key="19">
    <source>
        <dbReference type="EMBL" id="UDD74674.1"/>
    </source>
</evidence>
<dbReference type="GO" id="GO:0015990">
    <property type="term" value="P:electron transport coupled proton transport"/>
    <property type="evidence" value="ECO:0007669"/>
    <property type="project" value="TreeGrafter"/>
</dbReference>
<feature type="transmembrane region" description="Helical" evidence="16">
    <location>
        <begin position="221"/>
        <end position="245"/>
    </location>
</feature>
<comment type="subcellular location">
    <subcellularLocation>
        <location evidence="1 16">Mitochondrion membrane</location>
        <topology evidence="1 16">Multi-pass membrane protein</topology>
    </subcellularLocation>
</comment>
<sequence>MVLFLIVGVSITLWLCPINKVWGAVLSQSIVGWFLVSGSLFSSGCYHVGLAWGLGSDDVSSVLISLSFWLLPVSLIASVGHLRPQTQNVRFFSQLCLFIIFSLVITFSATNLLVLFLGFEMTLVPTLLLITRWGAQQERVEAGSYFVFYTLSSSLPLFVCLLLIYLSMGHGCISLFELSICNNLPGFVIFFCFIAFLVKVPIFGLHLWLPKAHVEAPVAGSMILAAVLLKMGGYGFIRLTSIFYLTFQNSIAPVLIPFCCWGGLLTSLICLTQTDLKSLIAYSSVSHMSLMIAGTSSLSCWGYSGCLIIMVAHGVISSGLFYCANLYYERTGTRTLNISRGLKLVFVYLPVFWLFLACANLGFPPFLNAVGELFIFSAVVSYHLVNYIPIALSALFTSIFSLSIYQMLNSGQLYKWNVLNMKMSEREVVGVLLHIGPTFGLIFLPSLLCM</sequence>
<dbReference type="EC" id="7.1.1.2" evidence="3 16"/>
<feature type="transmembrane region" description="Helical" evidence="16">
    <location>
        <begin position="187"/>
        <end position="209"/>
    </location>
</feature>
<keyword evidence="9 16" id="KW-0249">Electron transport</keyword>
<geneLocation type="mitochondrion" evidence="19"/>
<evidence type="ECO:0000256" key="4">
    <source>
        <dbReference type="ARBA" id="ARBA00021006"/>
    </source>
</evidence>
<dbReference type="GO" id="GO:0031966">
    <property type="term" value="C:mitochondrial membrane"/>
    <property type="evidence" value="ECO:0007669"/>
    <property type="project" value="UniProtKB-SubCell"/>
</dbReference>
<evidence type="ECO:0000256" key="7">
    <source>
        <dbReference type="ARBA" id="ARBA00022692"/>
    </source>
</evidence>
<keyword evidence="6 16" id="KW-0679">Respiratory chain</keyword>
<dbReference type="InterPro" id="IPR001750">
    <property type="entry name" value="ND/Mrp_TM"/>
</dbReference>
<feature type="transmembrane region" description="Helical" evidence="16">
    <location>
        <begin position="428"/>
        <end position="448"/>
    </location>
</feature>
<evidence type="ECO:0000256" key="6">
    <source>
        <dbReference type="ARBA" id="ARBA00022660"/>
    </source>
</evidence>
<evidence type="ECO:0000256" key="9">
    <source>
        <dbReference type="ARBA" id="ARBA00022982"/>
    </source>
</evidence>
<proteinExistence type="inferred from homology"/>
<keyword evidence="11 16" id="KW-0520">NAD</keyword>
<dbReference type="GO" id="GO:0048039">
    <property type="term" value="F:ubiquinone binding"/>
    <property type="evidence" value="ECO:0007669"/>
    <property type="project" value="TreeGrafter"/>
</dbReference>
<name>A0A8K1K6A2_9ECHI</name>
<evidence type="ECO:0000256" key="16">
    <source>
        <dbReference type="RuleBase" id="RU003297"/>
    </source>
</evidence>
<keyword evidence="14 16" id="KW-0472">Membrane</keyword>
<keyword evidence="8" id="KW-1278">Translocase</keyword>
<feature type="transmembrane region" description="Helical" evidence="16">
    <location>
        <begin position="345"/>
        <end position="367"/>
    </location>
</feature>
<dbReference type="Pfam" id="PF01059">
    <property type="entry name" value="Oxidored_q5_N"/>
    <property type="match status" value="1"/>
</dbReference>
<dbReference type="InterPro" id="IPR000260">
    <property type="entry name" value="NADH4_N"/>
</dbReference>
<keyword evidence="7 16" id="KW-0812">Transmembrane</keyword>
<evidence type="ECO:0000256" key="12">
    <source>
        <dbReference type="ARBA" id="ARBA00023075"/>
    </source>
</evidence>
<evidence type="ECO:0000256" key="14">
    <source>
        <dbReference type="ARBA" id="ARBA00023136"/>
    </source>
</evidence>